<dbReference type="InterPro" id="IPR050469">
    <property type="entry name" value="Diguanylate_Cyclase"/>
</dbReference>
<dbReference type="SUPFAM" id="SSF55073">
    <property type="entry name" value="Nucleotide cyclase"/>
    <property type="match status" value="1"/>
</dbReference>
<dbReference type="Proteomes" id="UP000291822">
    <property type="component" value="Unassembled WGS sequence"/>
</dbReference>
<protein>
    <recommendedName>
        <fullName evidence="1">diguanylate cyclase</fullName>
        <ecNumber evidence="1">2.7.7.65</ecNumber>
    </recommendedName>
</protein>
<dbReference type="GO" id="GO:0043709">
    <property type="term" value="P:cell adhesion involved in single-species biofilm formation"/>
    <property type="evidence" value="ECO:0007669"/>
    <property type="project" value="TreeGrafter"/>
</dbReference>
<evidence type="ECO:0000256" key="1">
    <source>
        <dbReference type="ARBA" id="ARBA00012528"/>
    </source>
</evidence>
<keyword evidence="5" id="KW-1185">Reference proteome</keyword>
<dbReference type="Pfam" id="PF01590">
    <property type="entry name" value="GAF"/>
    <property type="match status" value="1"/>
</dbReference>
<dbReference type="InterPro" id="IPR003018">
    <property type="entry name" value="GAF"/>
</dbReference>
<dbReference type="SUPFAM" id="SSF55781">
    <property type="entry name" value="GAF domain-like"/>
    <property type="match status" value="1"/>
</dbReference>
<feature type="domain" description="GGDEF" evidence="3">
    <location>
        <begin position="198"/>
        <end position="330"/>
    </location>
</feature>
<dbReference type="Pfam" id="PF00990">
    <property type="entry name" value="GGDEF"/>
    <property type="match status" value="1"/>
</dbReference>
<reference evidence="4 5" key="1">
    <citation type="submission" date="2019-02" db="EMBL/GenBank/DDBJ databases">
        <title>Dyella amyloliquefaciens sp. nov., isolated from forest soil.</title>
        <authorList>
            <person name="Gao Z.-H."/>
            <person name="Qiu L.-H."/>
        </authorList>
    </citation>
    <scope>NUCLEOTIDE SEQUENCE [LARGE SCALE GENOMIC DNA]</scope>
    <source>
        <strain evidence="4 5">KACC 12747</strain>
    </source>
</reference>
<dbReference type="GO" id="GO:1902201">
    <property type="term" value="P:negative regulation of bacterial-type flagellum-dependent cell motility"/>
    <property type="evidence" value="ECO:0007669"/>
    <property type="project" value="TreeGrafter"/>
</dbReference>
<accession>A0A4R0Z3D0</accession>
<dbReference type="InterPro" id="IPR000160">
    <property type="entry name" value="GGDEF_dom"/>
</dbReference>
<evidence type="ECO:0000313" key="5">
    <source>
        <dbReference type="Proteomes" id="UP000291822"/>
    </source>
</evidence>
<dbReference type="EMBL" id="SJTG01000001">
    <property type="protein sequence ID" value="TCI13746.1"/>
    <property type="molecule type" value="Genomic_DNA"/>
</dbReference>
<dbReference type="CDD" id="cd01949">
    <property type="entry name" value="GGDEF"/>
    <property type="match status" value="1"/>
</dbReference>
<dbReference type="GO" id="GO:0005886">
    <property type="term" value="C:plasma membrane"/>
    <property type="evidence" value="ECO:0007669"/>
    <property type="project" value="TreeGrafter"/>
</dbReference>
<dbReference type="PANTHER" id="PTHR45138:SF9">
    <property type="entry name" value="DIGUANYLATE CYCLASE DGCM-RELATED"/>
    <property type="match status" value="1"/>
</dbReference>
<proteinExistence type="predicted"/>
<dbReference type="SMART" id="SM00065">
    <property type="entry name" value="GAF"/>
    <property type="match status" value="1"/>
</dbReference>
<dbReference type="Gene3D" id="3.30.70.270">
    <property type="match status" value="1"/>
</dbReference>
<dbReference type="InterPro" id="IPR043128">
    <property type="entry name" value="Rev_trsase/Diguanyl_cyclase"/>
</dbReference>
<dbReference type="SMART" id="SM00267">
    <property type="entry name" value="GGDEF"/>
    <property type="match status" value="1"/>
</dbReference>
<dbReference type="GO" id="GO:0052621">
    <property type="term" value="F:diguanylate cyclase activity"/>
    <property type="evidence" value="ECO:0007669"/>
    <property type="project" value="UniProtKB-EC"/>
</dbReference>
<dbReference type="AlphaFoldDB" id="A0A4R0Z3D0"/>
<evidence type="ECO:0000259" key="3">
    <source>
        <dbReference type="PROSITE" id="PS50887"/>
    </source>
</evidence>
<dbReference type="Gene3D" id="3.30.450.40">
    <property type="match status" value="1"/>
</dbReference>
<dbReference type="InterPro" id="IPR029016">
    <property type="entry name" value="GAF-like_dom_sf"/>
</dbReference>
<dbReference type="InterPro" id="IPR029787">
    <property type="entry name" value="Nucleotide_cyclase"/>
</dbReference>
<evidence type="ECO:0000256" key="2">
    <source>
        <dbReference type="ARBA" id="ARBA00034247"/>
    </source>
</evidence>
<dbReference type="EC" id="2.7.7.65" evidence="1"/>
<gene>
    <name evidence="4" type="ORF">EZM97_00785</name>
</gene>
<comment type="catalytic activity">
    <reaction evidence="2">
        <text>2 GTP = 3',3'-c-di-GMP + 2 diphosphate</text>
        <dbReference type="Rhea" id="RHEA:24898"/>
        <dbReference type="ChEBI" id="CHEBI:33019"/>
        <dbReference type="ChEBI" id="CHEBI:37565"/>
        <dbReference type="ChEBI" id="CHEBI:58805"/>
        <dbReference type="EC" id="2.7.7.65"/>
    </reaction>
</comment>
<sequence length="330" mass="36064">MGMLASSVSQARTLEDLTRPLLELLQTVTGLDSTYLTTIDLDAGVQRIVYARNTRELDIPEGLAVPWEGTLCKRALEEDRLYTDDVAECWADSAPARELGISTYASSPVRTEDGELYGTLCAASMDSLPLAEGSMQVLQMFSRLIAQQIDRERLVSALRRANDSLAVSALTDTTTRLPNRRALMDQLRHRLSLENASHVLLVAFIDLDGFKAINDKHGHETGDRFLSAIGGRMQGAMRDMDFVARHGGDEFVVLSEAPHGDAEACLASLRERLESACSGRYNLGGLLLDYAGPSIGIVVARPGEHECEALLAQADAAMYEVKRARRAARV</sequence>
<evidence type="ECO:0000313" key="4">
    <source>
        <dbReference type="EMBL" id="TCI13746.1"/>
    </source>
</evidence>
<name>A0A4R0Z3D0_9GAMM</name>
<dbReference type="PROSITE" id="PS50887">
    <property type="entry name" value="GGDEF"/>
    <property type="match status" value="1"/>
</dbReference>
<dbReference type="PANTHER" id="PTHR45138">
    <property type="entry name" value="REGULATORY COMPONENTS OF SENSORY TRANSDUCTION SYSTEM"/>
    <property type="match status" value="1"/>
</dbReference>
<organism evidence="4 5">
    <name type="scientific">Dyella soli</name>
    <dbReference type="NCBI Taxonomy" id="522319"/>
    <lineage>
        <taxon>Bacteria</taxon>
        <taxon>Pseudomonadati</taxon>
        <taxon>Pseudomonadota</taxon>
        <taxon>Gammaproteobacteria</taxon>
        <taxon>Lysobacterales</taxon>
        <taxon>Rhodanobacteraceae</taxon>
        <taxon>Dyella</taxon>
    </lineage>
</organism>
<comment type="caution">
    <text evidence="4">The sequence shown here is derived from an EMBL/GenBank/DDBJ whole genome shotgun (WGS) entry which is preliminary data.</text>
</comment>
<dbReference type="NCBIfam" id="TIGR00254">
    <property type="entry name" value="GGDEF"/>
    <property type="match status" value="1"/>
</dbReference>